<dbReference type="InterPro" id="IPR055411">
    <property type="entry name" value="LRR_FXL15/At3g58940/PEG3-like"/>
</dbReference>
<sequence>MASTSKRRSWQDVPAELTESILRRLGAIDLLLSARKVCKMWRRICSDPNLYRVVEFWYTGDPDEVINYIVQYIARKVVELSCGQLALFSITYFADDRHLNYVLRRSSQLRCLHLASCKKITAERLLKVVYNLPKLDELHLYCIDISKHVVRAIGHCCPQLKTFRLNYHGNKEQCIGFDKNALAIAENMPGLCHLQLFGNTITRNGLLAILKNCPHLESLDIRQCFQAGNLEPALIRCLSHRMKYLRLPYDSTEDSALNDIYALYSNGDDDYYYYDDDDRYILSDIEIVPDDYGYHSDGYDYYNDDYDYNENSGGSDIDSDLC</sequence>
<reference evidence="1" key="2">
    <citation type="submission" date="2022-03" db="EMBL/GenBank/DDBJ databases">
        <title>Draft title - Genomic analysis of global carrot germplasm unveils the trajectory of domestication and the origin of high carotenoid orange carrot.</title>
        <authorList>
            <person name="Iorizzo M."/>
            <person name="Ellison S."/>
            <person name="Senalik D."/>
            <person name="Macko-Podgorni A."/>
            <person name="Grzebelus D."/>
            <person name="Bostan H."/>
            <person name="Rolling W."/>
            <person name="Curaba J."/>
            <person name="Simon P."/>
        </authorList>
    </citation>
    <scope>NUCLEOTIDE SEQUENCE</scope>
    <source>
        <tissue evidence="1">Leaf</tissue>
    </source>
</reference>
<organism evidence="1 2">
    <name type="scientific">Daucus carota subsp. sativus</name>
    <name type="common">Carrot</name>
    <dbReference type="NCBI Taxonomy" id="79200"/>
    <lineage>
        <taxon>Eukaryota</taxon>
        <taxon>Viridiplantae</taxon>
        <taxon>Streptophyta</taxon>
        <taxon>Embryophyta</taxon>
        <taxon>Tracheophyta</taxon>
        <taxon>Spermatophyta</taxon>
        <taxon>Magnoliopsida</taxon>
        <taxon>eudicotyledons</taxon>
        <taxon>Gunneridae</taxon>
        <taxon>Pentapetalae</taxon>
        <taxon>asterids</taxon>
        <taxon>campanulids</taxon>
        <taxon>Apiales</taxon>
        <taxon>Apiaceae</taxon>
        <taxon>Apioideae</taxon>
        <taxon>Scandiceae</taxon>
        <taxon>Daucinae</taxon>
        <taxon>Daucus</taxon>
        <taxon>Daucus sect. Daucus</taxon>
    </lineage>
</organism>
<dbReference type="KEGG" id="dcr:108192223"/>
<dbReference type="SUPFAM" id="SSF81383">
    <property type="entry name" value="F-box domain"/>
    <property type="match status" value="1"/>
</dbReference>
<dbReference type="EMBL" id="CP093344">
    <property type="protein sequence ID" value="WOG86057.1"/>
    <property type="molecule type" value="Genomic_DNA"/>
</dbReference>
<accession>A0A175YBJ3</accession>
<dbReference type="PANTHER" id="PTHR38926:SF2">
    <property type="entry name" value="F-BOX_LRR-REPEAT PROTEIN 21-RELATED"/>
    <property type="match status" value="1"/>
</dbReference>
<dbReference type="Pfam" id="PF24758">
    <property type="entry name" value="LRR_At5g56370"/>
    <property type="match status" value="1"/>
</dbReference>
<dbReference type="SUPFAM" id="SSF52047">
    <property type="entry name" value="RNI-like"/>
    <property type="match status" value="1"/>
</dbReference>
<dbReference type="PANTHER" id="PTHR38926">
    <property type="entry name" value="F-BOX DOMAIN CONTAINING PROTEIN, EXPRESSED"/>
    <property type="match status" value="1"/>
</dbReference>
<keyword evidence="2" id="KW-1185">Reference proteome</keyword>
<dbReference type="PROSITE" id="PS50181">
    <property type="entry name" value="FBOX"/>
    <property type="match status" value="1"/>
</dbReference>
<gene>
    <name evidence="1" type="ORF">DCAR_0205255</name>
</gene>
<dbReference type="OrthoDB" id="2095648at2759"/>
<name>A0A175YBJ3_DAUCS</name>
<dbReference type="InterPro" id="IPR001810">
    <property type="entry name" value="F-box_dom"/>
</dbReference>
<dbReference type="CDD" id="cd22164">
    <property type="entry name" value="F-box_AtSKIP19-like"/>
    <property type="match status" value="1"/>
</dbReference>
<dbReference type="Pfam" id="PF00646">
    <property type="entry name" value="F-box"/>
    <property type="match status" value="1"/>
</dbReference>
<dbReference type="Proteomes" id="UP000077755">
    <property type="component" value="Chromosome 2"/>
</dbReference>
<dbReference type="Gramene" id="KZM80561">
    <property type="protein sequence ID" value="KZM80561"/>
    <property type="gene ID" value="DCAR_032129"/>
</dbReference>
<dbReference type="AlphaFoldDB" id="A0A175YBJ3"/>
<dbReference type="InterPro" id="IPR036047">
    <property type="entry name" value="F-box-like_dom_sf"/>
</dbReference>
<proteinExistence type="predicted"/>
<protein>
    <submittedName>
        <fullName evidence="1">Uncharacterized protein</fullName>
    </submittedName>
</protein>
<dbReference type="Gene3D" id="3.80.10.10">
    <property type="entry name" value="Ribonuclease Inhibitor"/>
    <property type="match status" value="1"/>
</dbReference>
<dbReference type="OMA" id="RATMDEP"/>
<evidence type="ECO:0000313" key="2">
    <source>
        <dbReference type="Proteomes" id="UP000077755"/>
    </source>
</evidence>
<reference evidence="1" key="1">
    <citation type="journal article" date="2016" name="Nat. Genet.">
        <title>A high-quality carrot genome assembly provides new insights into carotenoid accumulation and asterid genome evolution.</title>
        <authorList>
            <person name="Iorizzo M."/>
            <person name="Ellison S."/>
            <person name="Senalik D."/>
            <person name="Zeng P."/>
            <person name="Satapoomin P."/>
            <person name="Huang J."/>
            <person name="Bowman M."/>
            <person name="Iovene M."/>
            <person name="Sanseverino W."/>
            <person name="Cavagnaro P."/>
            <person name="Yildiz M."/>
            <person name="Macko-Podgorni A."/>
            <person name="Moranska E."/>
            <person name="Grzebelus E."/>
            <person name="Grzebelus D."/>
            <person name="Ashrafi H."/>
            <person name="Zheng Z."/>
            <person name="Cheng S."/>
            <person name="Spooner D."/>
            <person name="Van Deynze A."/>
            <person name="Simon P."/>
        </authorList>
    </citation>
    <scope>NUCLEOTIDE SEQUENCE</scope>
    <source>
        <tissue evidence="1">Leaf</tissue>
    </source>
</reference>
<evidence type="ECO:0000313" key="1">
    <source>
        <dbReference type="EMBL" id="WOG86057.1"/>
    </source>
</evidence>
<dbReference type="Gene3D" id="1.20.1280.50">
    <property type="match status" value="1"/>
</dbReference>
<dbReference type="InterPro" id="IPR032675">
    <property type="entry name" value="LRR_dom_sf"/>
</dbReference>